<evidence type="ECO:0000313" key="1">
    <source>
        <dbReference type="EMBL" id="SOQ46325.1"/>
    </source>
</evidence>
<organism evidence="1">
    <name type="scientific">Spodoptera frugiperda</name>
    <name type="common">Fall armyworm</name>
    <dbReference type="NCBI Taxonomy" id="7108"/>
    <lineage>
        <taxon>Eukaryota</taxon>
        <taxon>Metazoa</taxon>
        <taxon>Ecdysozoa</taxon>
        <taxon>Arthropoda</taxon>
        <taxon>Hexapoda</taxon>
        <taxon>Insecta</taxon>
        <taxon>Pterygota</taxon>
        <taxon>Neoptera</taxon>
        <taxon>Endopterygota</taxon>
        <taxon>Lepidoptera</taxon>
        <taxon>Glossata</taxon>
        <taxon>Ditrysia</taxon>
        <taxon>Noctuoidea</taxon>
        <taxon>Noctuidae</taxon>
        <taxon>Amphipyrinae</taxon>
        <taxon>Spodoptera</taxon>
    </lineage>
</organism>
<sequence>MSCNYLANIIVTSPIFLAESTGGLENGGKSSNDFSRLGRGGRECDSYWLKITPSLLLLFSCSHRKPAR</sequence>
<dbReference type="AlphaFoldDB" id="A0A2H1VZQ0"/>
<name>A0A2H1VZQ0_SPOFR</name>
<reference evidence="1" key="1">
    <citation type="submission" date="2016-07" db="EMBL/GenBank/DDBJ databases">
        <authorList>
            <person name="Bretaudeau A."/>
        </authorList>
    </citation>
    <scope>NUCLEOTIDE SEQUENCE</scope>
    <source>
        <strain evidence="1">Rice</strain>
        <tissue evidence="1">Whole body</tissue>
    </source>
</reference>
<accession>A0A2H1VZQ0</accession>
<proteinExistence type="predicted"/>
<protein>
    <submittedName>
        <fullName evidence="1">SFRICE_033125</fullName>
    </submittedName>
</protein>
<dbReference type="EMBL" id="ODYU01005450">
    <property type="protein sequence ID" value="SOQ46325.1"/>
    <property type="molecule type" value="Genomic_DNA"/>
</dbReference>
<gene>
    <name evidence="1" type="ORF">SFRICE_033125</name>
</gene>